<name>A0A2G1VYH0_9BACT</name>
<dbReference type="GO" id="GO:0003677">
    <property type="term" value="F:DNA binding"/>
    <property type="evidence" value="ECO:0007669"/>
    <property type="project" value="UniProtKB-KW"/>
</dbReference>
<dbReference type="EMBL" id="NIZW01000042">
    <property type="protein sequence ID" value="PHQ31670.1"/>
    <property type="molecule type" value="Genomic_DNA"/>
</dbReference>
<proteinExistence type="predicted"/>
<dbReference type="OrthoDB" id="287709at2"/>
<organism evidence="3 4">
    <name type="scientific">Rhodopirellula bahusiensis</name>
    <dbReference type="NCBI Taxonomy" id="2014065"/>
    <lineage>
        <taxon>Bacteria</taxon>
        <taxon>Pseudomonadati</taxon>
        <taxon>Planctomycetota</taxon>
        <taxon>Planctomycetia</taxon>
        <taxon>Pirellulales</taxon>
        <taxon>Pirellulaceae</taxon>
        <taxon>Rhodopirellula</taxon>
    </lineage>
</organism>
<gene>
    <name evidence="3" type="ORF">CEE69_29725</name>
</gene>
<dbReference type="GeneID" id="90612019"/>
<accession>A0A2G1VYH0</accession>
<feature type="domain" description="Helix-turn-helix" evidence="2">
    <location>
        <begin position="5"/>
        <end position="50"/>
    </location>
</feature>
<dbReference type="Pfam" id="PF12728">
    <property type="entry name" value="HTH_17"/>
    <property type="match status" value="1"/>
</dbReference>
<dbReference type="Proteomes" id="UP000225740">
    <property type="component" value="Unassembled WGS sequence"/>
</dbReference>
<dbReference type="InterPro" id="IPR041657">
    <property type="entry name" value="HTH_17"/>
</dbReference>
<evidence type="ECO:0000256" key="1">
    <source>
        <dbReference type="SAM" id="MobiDB-lite"/>
    </source>
</evidence>
<keyword evidence="3" id="KW-0238">DNA-binding</keyword>
<protein>
    <submittedName>
        <fullName evidence="3">DNA-binding protein</fullName>
    </submittedName>
</protein>
<feature type="region of interest" description="Disordered" evidence="1">
    <location>
        <begin position="61"/>
        <end position="85"/>
    </location>
</feature>
<keyword evidence="4" id="KW-1185">Reference proteome</keyword>
<evidence type="ECO:0000313" key="4">
    <source>
        <dbReference type="Proteomes" id="UP000225740"/>
    </source>
</evidence>
<evidence type="ECO:0000313" key="3">
    <source>
        <dbReference type="EMBL" id="PHQ31670.1"/>
    </source>
</evidence>
<reference evidence="3 4" key="1">
    <citation type="submission" date="2017-06" db="EMBL/GenBank/DDBJ databases">
        <title>Description of Rhodopirellula bahusiensis sp. nov.</title>
        <authorList>
            <person name="Kizina J."/>
            <person name="Harder J."/>
        </authorList>
    </citation>
    <scope>NUCLEOTIDE SEQUENCE [LARGE SCALE GENOMIC DNA]</scope>
    <source>
        <strain evidence="3 4">SWK21</strain>
    </source>
</reference>
<dbReference type="AlphaFoldDB" id="A0A2G1VYH0"/>
<comment type="caution">
    <text evidence="3">The sequence shown here is derived from an EMBL/GenBank/DDBJ whole genome shotgun (WGS) entry which is preliminary data.</text>
</comment>
<sequence length="85" mass="9949">MPKRFYTPPEFAELLGIRSDKVLTWIHRGELVAINCASDPNGERPRWRIPDDEAGKFLLRRRHKASKPDAPRRKRRSATEIVSHF</sequence>
<evidence type="ECO:0000259" key="2">
    <source>
        <dbReference type="Pfam" id="PF12728"/>
    </source>
</evidence>
<dbReference type="RefSeq" id="WP_099264197.1">
    <property type="nucleotide sequence ID" value="NZ_NIZW01000042.1"/>
</dbReference>